<organism evidence="1 2">
    <name type="scientific">Brachionus plicatilis</name>
    <name type="common">Marine rotifer</name>
    <name type="synonym">Brachionus muelleri</name>
    <dbReference type="NCBI Taxonomy" id="10195"/>
    <lineage>
        <taxon>Eukaryota</taxon>
        <taxon>Metazoa</taxon>
        <taxon>Spiralia</taxon>
        <taxon>Gnathifera</taxon>
        <taxon>Rotifera</taxon>
        <taxon>Eurotatoria</taxon>
        <taxon>Monogononta</taxon>
        <taxon>Pseudotrocha</taxon>
        <taxon>Ploima</taxon>
        <taxon>Brachionidae</taxon>
        <taxon>Brachionus</taxon>
    </lineage>
</organism>
<accession>A0A3M7RP14</accession>
<sequence>MKIINLYEAYPHTKKHTIRLEKNLYSPNSENSSLYSYPYSANSSLNCYGKLFLRNFRPEFEKKNYFFFTKKNMVTDECLTKY</sequence>
<reference evidence="1 2" key="1">
    <citation type="journal article" date="2018" name="Sci. Rep.">
        <title>Genomic signatures of local adaptation to the degree of environmental predictability in rotifers.</title>
        <authorList>
            <person name="Franch-Gras L."/>
            <person name="Hahn C."/>
            <person name="Garcia-Roger E.M."/>
            <person name="Carmona M.J."/>
            <person name="Serra M."/>
            <person name="Gomez A."/>
        </authorList>
    </citation>
    <scope>NUCLEOTIDE SEQUENCE [LARGE SCALE GENOMIC DNA]</scope>
    <source>
        <strain evidence="1">HYR1</strain>
    </source>
</reference>
<keyword evidence="2" id="KW-1185">Reference proteome</keyword>
<evidence type="ECO:0000313" key="1">
    <source>
        <dbReference type="EMBL" id="RNA25296.1"/>
    </source>
</evidence>
<dbReference type="Proteomes" id="UP000276133">
    <property type="component" value="Unassembled WGS sequence"/>
</dbReference>
<evidence type="ECO:0000313" key="2">
    <source>
        <dbReference type="Proteomes" id="UP000276133"/>
    </source>
</evidence>
<protein>
    <submittedName>
        <fullName evidence="1">Uncharacterized protein</fullName>
    </submittedName>
</protein>
<proteinExistence type="predicted"/>
<dbReference type="AlphaFoldDB" id="A0A3M7RP14"/>
<gene>
    <name evidence="1" type="ORF">BpHYR1_023316</name>
</gene>
<comment type="caution">
    <text evidence="1">The sequence shown here is derived from an EMBL/GenBank/DDBJ whole genome shotgun (WGS) entry which is preliminary data.</text>
</comment>
<dbReference type="EMBL" id="REGN01002947">
    <property type="protein sequence ID" value="RNA25296.1"/>
    <property type="molecule type" value="Genomic_DNA"/>
</dbReference>
<name>A0A3M7RP14_BRAPC</name>